<dbReference type="InterPro" id="IPR003958">
    <property type="entry name" value="CBFA_NFYB_domain"/>
</dbReference>
<keyword evidence="3" id="KW-0238">DNA-binding</keyword>
<dbReference type="Proteomes" id="UP000815677">
    <property type="component" value="Unassembled WGS sequence"/>
</dbReference>
<evidence type="ECO:0000313" key="9">
    <source>
        <dbReference type="Proteomes" id="UP000815677"/>
    </source>
</evidence>
<evidence type="ECO:0000256" key="3">
    <source>
        <dbReference type="ARBA" id="ARBA00023125"/>
    </source>
</evidence>
<keyword evidence="2" id="KW-0805">Transcription regulation</keyword>
<evidence type="ECO:0000256" key="6">
    <source>
        <dbReference type="SAM" id="SignalP"/>
    </source>
</evidence>
<evidence type="ECO:0000256" key="2">
    <source>
        <dbReference type="ARBA" id="ARBA00023015"/>
    </source>
</evidence>
<dbReference type="PANTHER" id="PTHR11064:SF9">
    <property type="entry name" value="NUCLEAR TRANSCRIPTION FACTOR Y SUBUNIT BETA"/>
    <property type="match status" value="1"/>
</dbReference>
<protein>
    <recommendedName>
        <fullName evidence="7">Transcription factor CBF/NF-Y/archaeal histone domain-containing protein</fullName>
    </recommendedName>
</protein>
<evidence type="ECO:0000256" key="4">
    <source>
        <dbReference type="ARBA" id="ARBA00023163"/>
    </source>
</evidence>
<dbReference type="Pfam" id="PF00808">
    <property type="entry name" value="CBFD_NFYB_HMF"/>
    <property type="match status" value="1"/>
</dbReference>
<dbReference type="CDD" id="cd22907">
    <property type="entry name" value="HFD_NFYB"/>
    <property type="match status" value="1"/>
</dbReference>
<feature type="compositionally biased region" description="Low complexity" evidence="5">
    <location>
        <begin position="113"/>
        <end position="124"/>
    </location>
</feature>
<evidence type="ECO:0000256" key="5">
    <source>
        <dbReference type="SAM" id="MobiDB-lite"/>
    </source>
</evidence>
<keyword evidence="9" id="KW-1185">Reference proteome</keyword>
<dbReference type="SUPFAM" id="SSF47113">
    <property type="entry name" value="Histone-fold"/>
    <property type="match status" value="1"/>
</dbReference>
<dbReference type="PANTHER" id="PTHR11064">
    <property type="entry name" value="CCAAT-BINDING TRANSCRIPTION FACTOR-RELATED"/>
    <property type="match status" value="1"/>
</dbReference>
<name>A0ABQ0LT80_MYCCL</name>
<evidence type="ECO:0000256" key="1">
    <source>
        <dbReference type="ARBA" id="ARBA00009053"/>
    </source>
</evidence>
<dbReference type="InterPro" id="IPR027113">
    <property type="entry name" value="Transc_fact_NFYB/HAP3"/>
</dbReference>
<feature type="domain" description="Transcription factor CBF/NF-Y/archaeal histone" evidence="7">
    <location>
        <begin position="216"/>
        <end position="280"/>
    </location>
</feature>
<feature type="region of interest" description="Disordered" evidence="5">
    <location>
        <begin position="310"/>
        <end position="329"/>
    </location>
</feature>
<feature type="compositionally biased region" description="Acidic residues" evidence="5">
    <location>
        <begin position="320"/>
        <end position="329"/>
    </location>
</feature>
<accession>A0ABQ0LT80</accession>
<keyword evidence="6" id="KW-0732">Signal</keyword>
<dbReference type="Gene3D" id="1.10.20.10">
    <property type="entry name" value="Histone, subunit A"/>
    <property type="match status" value="1"/>
</dbReference>
<gene>
    <name evidence="8" type="ORF">MCHLO_11186</name>
</gene>
<dbReference type="InterPro" id="IPR009072">
    <property type="entry name" value="Histone-fold"/>
</dbReference>
<dbReference type="PRINTS" id="PR00615">
    <property type="entry name" value="CCAATSUBUNTA"/>
</dbReference>
<organism evidence="8 9">
    <name type="scientific">Mycena chlorophos</name>
    <name type="common">Agaric fungus</name>
    <name type="synonym">Agaricus chlorophos</name>
    <dbReference type="NCBI Taxonomy" id="658473"/>
    <lineage>
        <taxon>Eukaryota</taxon>
        <taxon>Fungi</taxon>
        <taxon>Dikarya</taxon>
        <taxon>Basidiomycota</taxon>
        <taxon>Agaricomycotina</taxon>
        <taxon>Agaricomycetes</taxon>
        <taxon>Agaricomycetidae</taxon>
        <taxon>Agaricales</taxon>
        <taxon>Marasmiineae</taxon>
        <taxon>Mycenaceae</taxon>
        <taxon>Mycena</taxon>
    </lineage>
</organism>
<sequence length="329" mass="35611">MSWTLLAVLAMGHRWSHATLAARVPSARYKSCLDLGTKLFRLSPSPSVHSALRGAAFRPLGPLFVAEQHPLMSDPRQRHVPLHDAYPHAGAHSRERSYTQSHGTHAQTHGHPHPYAAAAASAGHNHPRTIPLGSPPPPQYARLDPRYHGEGHAGPSQASSSASRYHGPSIELGTGAGAGASTSGGRAIALQPYNPQPSETPPTESDISEYREQDRFLPIANVARIMKAAVPQSTKIGKDAKECVQECVSEFISFITSEAADRSLAEKRKTIGGEDILFAMGALGFDNYAQVLRIHLVKLREHQAATASARAQQQALRSEYEEEQLEEDA</sequence>
<feature type="compositionally biased region" description="Polar residues" evidence="5">
    <location>
        <begin position="98"/>
        <end position="107"/>
    </location>
</feature>
<feature type="region of interest" description="Disordered" evidence="5">
    <location>
        <begin position="90"/>
        <end position="207"/>
    </location>
</feature>
<keyword evidence="4" id="KW-0804">Transcription</keyword>
<comment type="similarity">
    <text evidence="1">Belongs to the NFYB/HAP3 subunit family.</text>
</comment>
<dbReference type="EMBL" id="DF848616">
    <property type="protein sequence ID" value="GAT54320.1"/>
    <property type="molecule type" value="Genomic_DNA"/>
</dbReference>
<feature type="chain" id="PRO_5045393625" description="Transcription factor CBF/NF-Y/archaeal histone domain-containing protein" evidence="6">
    <location>
        <begin position="22"/>
        <end position="329"/>
    </location>
</feature>
<feature type="signal peptide" evidence="6">
    <location>
        <begin position="1"/>
        <end position="21"/>
    </location>
</feature>
<evidence type="ECO:0000313" key="8">
    <source>
        <dbReference type="EMBL" id="GAT54320.1"/>
    </source>
</evidence>
<reference evidence="8" key="1">
    <citation type="submission" date="2014-09" db="EMBL/GenBank/DDBJ databases">
        <title>Genome sequence of the luminous mushroom Mycena chlorophos for searching fungal bioluminescence genes.</title>
        <authorList>
            <person name="Tanaka Y."/>
            <person name="Kasuga D."/>
            <person name="Oba Y."/>
            <person name="Hase S."/>
            <person name="Sato K."/>
            <person name="Oba Y."/>
            <person name="Sakakibara Y."/>
        </authorList>
    </citation>
    <scope>NUCLEOTIDE SEQUENCE</scope>
</reference>
<evidence type="ECO:0000259" key="7">
    <source>
        <dbReference type="Pfam" id="PF00808"/>
    </source>
</evidence>
<proteinExistence type="inferred from homology"/>